<dbReference type="AlphaFoldDB" id="A0A1M5FRZ9"/>
<evidence type="ECO:0000313" key="1">
    <source>
        <dbReference type="EMBL" id="SHF94295.1"/>
    </source>
</evidence>
<protein>
    <submittedName>
        <fullName evidence="1">Uncharacterized protein</fullName>
    </submittedName>
</protein>
<keyword evidence="2" id="KW-1185">Reference proteome</keyword>
<reference evidence="2" key="1">
    <citation type="submission" date="2016-11" db="EMBL/GenBank/DDBJ databases">
        <authorList>
            <person name="Varghese N."/>
            <person name="Submissions S."/>
        </authorList>
    </citation>
    <scope>NUCLEOTIDE SEQUENCE [LARGE SCALE GENOMIC DNA]</scope>
    <source>
        <strain evidence="2">DSM 19978</strain>
    </source>
</reference>
<evidence type="ECO:0000313" key="2">
    <source>
        <dbReference type="Proteomes" id="UP000184516"/>
    </source>
</evidence>
<dbReference type="EMBL" id="FQWB01000001">
    <property type="protein sequence ID" value="SHF94295.1"/>
    <property type="molecule type" value="Genomic_DNA"/>
</dbReference>
<proteinExistence type="predicted"/>
<dbReference type="Proteomes" id="UP000184516">
    <property type="component" value="Unassembled WGS sequence"/>
</dbReference>
<gene>
    <name evidence="1" type="ORF">SAMN05443549_101914</name>
</gene>
<name>A0A1M5FRZ9_9FLAO</name>
<organism evidence="1 2">
    <name type="scientific">Flavobacterium fluvii</name>
    <dbReference type="NCBI Taxonomy" id="468056"/>
    <lineage>
        <taxon>Bacteria</taxon>
        <taxon>Pseudomonadati</taxon>
        <taxon>Bacteroidota</taxon>
        <taxon>Flavobacteriia</taxon>
        <taxon>Flavobacteriales</taxon>
        <taxon>Flavobacteriaceae</taxon>
        <taxon>Flavobacterium</taxon>
    </lineage>
</organism>
<accession>A0A1M5FRZ9</accession>
<sequence length="42" mass="4825">MGFFIDAENSLRFFYFHDAVVSNIMLNGDLTRNQIAVLDSDK</sequence>